<protein>
    <recommendedName>
        <fullName evidence="3">Metallothionein</fullName>
    </recommendedName>
</protein>
<evidence type="ECO:0008006" key="3">
    <source>
        <dbReference type="Google" id="ProtNLM"/>
    </source>
</evidence>
<sequence>MNDLERLAVYLCPGGRLCECQHPGGAYACPHCDCDCSTPDQFERDMDPDACRCCEQVF</sequence>
<keyword evidence="2" id="KW-1185">Reference proteome</keyword>
<accession>A0ABQ3Y081</accession>
<organism evidence="1 2">
    <name type="scientific">Paractinoplanes deccanensis</name>
    <dbReference type="NCBI Taxonomy" id="113561"/>
    <lineage>
        <taxon>Bacteria</taxon>
        <taxon>Bacillati</taxon>
        <taxon>Actinomycetota</taxon>
        <taxon>Actinomycetes</taxon>
        <taxon>Micromonosporales</taxon>
        <taxon>Micromonosporaceae</taxon>
        <taxon>Paractinoplanes</taxon>
    </lineage>
</organism>
<proteinExistence type="predicted"/>
<dbReference type="EMBL" id="BOMI01000033">
    <property type="protein sequence ID" value="GID73357.1"/>
    <property type="molecule type" value="Genomic_DNA"/>
</dbReference>
<dbReference type="Proteomes" id="UP000609879">
    <property type="component" value="Unassembled WGS sequence"/>
</dbReference>
<evidence type="ECO:0000313" key="2">
    <source>
        <dbReference type="Proteomes" id="UP000609879"/>
    </source>
</evidence>
<evidence type="ECO:0000313" key="1">
    <source>
        <dbReference type="EMBL" id="GID73357.1"/>
    </source>
</evidence>
<reference evidence="1 2" key="1">
    <citation type="submission" date="2021-01" db="EMBL/GenBank/DDBJ databases">
        <title>Whole genome shotgun sequence of Actinoplanes deccanensis NBRC 13994.</title>
        <authorList>
            <person name="Komaki H."/>
            <person name="Tamura T."/>
        </authorList>
    </citation>
    <scope>NUCLEOTIDE SEQUENCE [LARGE SCALE GENOMIC DNA]</scope>
    <source>
        <strain evidence="1 2">NBRC 13994</strain>
    </source>
</reference>
<gene>
    <name evidence="1" type="ORF">Ade02nite_19980</name>
</gene>
<name>A0ABQ3Y081_9ACTN</name>
<comment type="caution">
    <text evidence="1">The sequence shown here is derived from an EMBL/GenBank/DDBJ whole genome shotgun (WGS) entry which is preliminary data.</text>
</comment>